<sequence length="150" mass="16608">MIIIDDIFELKPSCRFHESAGRVKCAASVLMTTARRSVRPWVQGLCGGPDATGDKKGEPPLERLTVHTPRQLWDAVLRDHTLYVALPQHVLPDGSRDDFVALLEAAEEKLECQHVVVYVPIAAKATSFDGVDHLMFLHLASVDLTTEHIS</sequence>
<dbReference type="InterPro" id="IPR016181">
    <property type="entry name" value="Acyl_CoA_acyltransferase"/>
</dbReference>
<dbReference type="GO" id="GO:0075523">
    <property type="term" value="P:viral translational frameshifting"/>
    <property type="evidence" value="ECO:0007669"/>
    <property type="project" value="UniProtKB-KW"/>
</dbReference>
<proteinExistence type="inferred from homology"/>
<dbReference type="InterPro" id="IPR002993">
    <property type="entry name" value="ODC_AZ"/>
</dbReference>
<dbReference type="Gene3D" id="3.40.630.60">
    <property type="match status" value="1"/>
</dbReference>
<evidence type="ECO:0000313" key="5">
    <source>
        <dbReference type="EMBL" id="CAH0551978.1"/>
    </source>
</evidence>
<comment type="subunit">
    <text evidence="2">Interacts with ODC1 and thereby sterically blocks ODC homodimerization.</text>
</comment>
<evidence type="ECO:0000256" key="4">
    <source>
        <dbReference type="ARBA" id="ARBA00022758"/>
    </source>
</evidence>
<evidence type="ECO:0000256" key="2">
    <source>
        <dbReference type="ARBA" id="ARBA00011836"/>
    </source>
</evidence>
<protein>
    <recommendedName>
        <fullName evidence="3">Ornithine decarboxylase antizyme</fullName>
    </recommendedName>
</protein>
<dbReference type="Proteomes" id="UP001154078">
    <property type="component" value="Chromosome 2"/>
</dbReference>
<evidence type="ECO:0000313" key="6">
    <source>
        <dbReference type="Proteomes" id="UP001154078"/>
    </source>
</evidence>
<dbReference type="GO" id="GO:0045732">
    <property type="term" value="P:positive regulation of protein catabolic process"/>
    <property type="evidence" value="ECO:0007669"/>
    <property type="project" value="TreeGrafter"/>
</dbReference>
<dbReference type="SUPFAM" id="SSF55729">
    <property type="entry name" value="Acyl-CoA N-acyltransferases (Nat)"/>
    <property type="match status" value="1"/>
</dbReference>
<keyword evidence="6" id="KW-1185">Reference proteome</keyword>
<keyword evidence="4" id="KW-0688">Ribosomal frameshifting</keyword>
<dbReference type="EMBL" id="OV121133">
    <property type="protein sequence ID" value="CAH0551978.1"/>
    <property type="molecule type" value="Genomic_DNA"/>
</dbReference>
<dbReference type="InterPro" id="IPR038581">
    <property type="entry name" value="ODC_AZ_sf"/>
</dbReference>
<comment type="similarity">
    <text evidence="1">Belongs to the ODC antizyme family.</text>
</comment>
<name>A0A9P0B1M2_BRAAE</name>
<evidence type="ECO:0000256" key="1">
    <source>
        <dbReference type="ARBA" id="ARBA00008796"/>
    </source>
</evidence>
<dbReference type="PANTHER" id="PTHR10279:SF10">
    <property type="entry name" value="ORNITHINE DECARBOXYLASE ANTIZYME"/>
    <property type="match status" value="1"/>
</dbReference>
<dbReference type="GO" id="GO:0005634">
    <property type="term" value="C:nucleus"/>
    <property type="evidence" value="ECO:0007669"/>
    <property type="project" value="TreeGrafter"/>
</dbReference>
<dbReference type="AlphaFoldDB" id="A0A9P0B1M2"/>
<reference evidence="5" key="1">
    <citation type="submission" date="2021-12" db="EMBL/GenBank/DDBJ databases">
        <authorList>
            <person name="King R."/>
        </authorList>
    </citation>
    <scope>NUCLEOTIDE SEQUENCE</scope>
</reference>
<organism evidence="5 6">
    <name type="scientific">Brassicogethes aeneus</name>
    <name type="common">Rape pollen beetle</name>
    <name type="synonym">Meligethes aeneus</name>
    <dbReference type="NCBI Taxonomy" id="1431903"/>
    <lineage>
        <taxon>Eukaryota</taxon>
        <taxon>Metazoa</taxon>
        <taxon>Ecdysozoa</taxon>
        <taxon>Arthropoda</taxon>
        <taxon>Hexapoda</taxon>
        <taxon>Insecta</taxon>
        <taxon>Pterygota</taxon>
        <taxon>Neoptera</taxon>
        <taxon>Endopterygota</taxon>
        <taxon>Coleoptera</taxon>
        <taxon>Polyphaga</taxon>
        <taxon>Cucujiformia</taxon>
        <taxon>Nitidulidae</taxon>
        <taxon>Meligethinae</taxon>
        <taxon>Brassicogethes</taxon>
    </lineage>
</organism>
<gene>
    <name evidence="5" type="ORF">MELIAE_LOCUS4464</name>
</gene>
<dbReference type="PANTHER" id="PTHR10279">
    <property type="entry name" value="ORNITHINE DECARBOXYLASE ANTIZYME"/>
    <property type="match status" value="1"/>
</dbReference>
<dbReference type="GO" id="GO:0005737">
    <property type="term" value="C:cytoplasm"/>
    <property type="evidence" value="ECO:0007669"/>
    <property type="project" value="TreeGrafter"/>
</dbReference>
<accession>A0A9P0B1M2</accession>
<dbReference type="OrthoDB" id="5959761at2759"/>
<evidence type="ECO:0000256" key="3">
    <source>
        <dbReference type="ARBA" id="ARBA00017712"/>
    </source>
</evidence>
<dbReference type="GO" id="GO:0008073">
    <property type="term" value="F:ornithine decarboxylase inhibitor activity"/>
    <property type="evidence" value="ECO:0007669"/>
    <property type="project" value="InterPro"/>
</dbReference>
<dbReference type="Pfam" id="PF02100">
    <property type="entry name" value="ODC_AZ"/>
    <property type="match status" value="1"/>
</dbReference>